<dbReference type="STRING" id="1469144.LI90_1105"/>
<dbReference type="SUPFAM" id="SSF46785">
    <property type="entry name" value="Winged helix' DNA-binding domain"/>
    <property type="match status" value="1"/>
</dbReference>
<comment type="similarity">
    <text evidence="1">Belongs to the LysR transcriptional regulatory family.</text>
</comment>
<dbReference type="AlphaFoldDB" id="A0A132MNN4"/>
<keyword evidence="7" id="KW-1185">Reference proteome</keyword>
<keyword evidence="3" id="KW-0238">DNA-binding</keyword>
<dbReference type="PANTHER" id="PTHR30126:SF39">
    <property type="entry name" value="HTH-TYPE TRANSCRIPTIONAL REGULATOR CYSL"/>
    <property type="match status" value="1"/>
</dbReference>
<dbReference type="InterPro" id="IPR036388">
    <property type="entry name" value="WH-like_DNA-bd_sf"/>
</dbReference>
<evidence type="ECO:0000256" key="2">
    <source>
        <dbReference type="ARBA" id="ARBA00023015"/>
    </source>
</evidence>
<feature type="domain" description="HTH lysR-type" evidence="5">
    <location>
        <begin position="1"/>
        <end position="59"/>
    </location>
</feature>
<dbReference type="InterPro" id="IPR005119">
    <property type="entry name" value="LysR_subst-bd"/>
</dbReference>
<dbReference type="InterPro" id="IPR036390">
    <property type="entry name" value="WH_DNA-bd_sf"/>
</dbReference>
<dbReference type="Pfam" id="PF03466">
    <property type="entry name" value="LysR_substrate"/>
    <property type="match status" value="1"/>
</dbReference>
<evidence type="ECO:0000313" key="7">
    <source>
        <dbReference type="Proteomes" id="UP000070188"/>
    </source>
</evidence>
<dbReference type="Pfam" id="PF00126">
    <property type="entry name" value="HTH_1"/>
    <property type="match status" value="1"/>
</dbReference>
<gene>
    <name evidence="6" type="ORF">LI90_1105</name>
</gene>
<comment type="caution">
    <text evidence="6">The sequence shown here is derived from an EMBL/GenBank/DDBJ whole genome shotgun (WGS) entry which is preliminary data.</text>
</comment>
<name>A0A132MNN4_9ACTN</name>
<dbReference type="OrthoDB" id="4131546at2"/>
<dbReference type="PROSITE" id="PS50931">
    <property type="entry name" value="HTH_LYSR"/>
    <property type="match status" value="1"/>
</dbReference>
<evidence type="ECO:0000259" key="5">
    <source>
        <dbReference type="PROSITE" id="PS50931"/>
    </source>
</evidence>
<dbReference type="RefSeq" id="WP_066884943.1">
    <property type="nucleotide sequence ID" value="NZ_LAXD01000001.1"/>
</dbReference>
<dbReference type="Gene3D" id="3.40.190.10">
    <property type="entry name" value="Periplasmic binding protein-like II"/>
    <property type="match status" value="2"/>
</dbReference>
<dbReference type="InterPro" id="IPR000847">
    <property type="entry name" value="LysR_HTH_N"/>
</dbReference>
<dbReference type="PATRIC" id="fig|1469144.10.peg.1229"/>
<proteinExistence type="inferred from homology"/>
<organism evidence="6 7">
    <name type="scientific">Carbonactinospora thermoautotrophica</name>
    <dbReference type="NCBI Taxonomy" id="1469144"/>
    <lineage>
        <taxon>Bacteria</taxon>
        <taxon>Bacillati</taxon>
        <taxon>Actinomycetota</taxon>
        <taxon>Actinomycetes</taxon>
        <taxon>Kitasatosporales</taxon>
        <taxon>Carbonactinosporaceae</taxon>
        <taxon>Carbonactinospora</taxon>
    </lineage>
</organism>
<accession>A0A132MNN4</accession>
<reference evidence="7" key="1">
    <citation type="submission" date="2015-04" db="EMBL/GenBank/DDBJ databases">
        <title>Physiological reanalysis, assessment of diazotrophy, and genome sequences of multiple isolates of Streptomyces thermoautotrophicus.</title>
        <authorList>
            <person name="MacKellar D.C."/>
            <person name="Lieber L."/>
            <person name="Norman J."/>
            <person name="Bolger A."/>
            <person name="Tobin C."/>
            <person name="Murray J.W."/>
            <person name="Chang R."/>
            <person name="Ford T."/>
            <person name="Nguyen P.Q."/>
            <person name="Woodward J."/>
            <person name="Permingeat H."/>
            <person name="Joshi N.S."/>
            <person name="Silver P.A."/>
            <person name="Usadel B."/>
            <person name="Rutherford A.W."/>
            <person name="Friesen M."/>
            <person name="Prell J."/>
        </authorList>
    </citation>
    <scope>NUCLEOTIDE SEQUENCE [LARGE SCALE GENOMIC DNA]</scope>
    <source>
        <strain evidence="7">H1</strain>
    </source>
</reference>
<protein>
    <submittedName>
        <fullName evidence="6">Transcriptional regulator</fullName>
    </submittedName>
</protein>
<evidence type="ECO:0000256" key="1">
    <source>
        <dbReference type="ARBA" id="ARBA00009437"/>
    </source>
</evidence>
<evidence type="ECO:0000256" key="4">
    <source>
        <dbReference type="ARBA" id="ARBA00023163"/>
    </source>
</evidence>
<evidence type="ECO:0000313" key="6">
    <source>
        <dbReference type="EMBL" id="KWW99470.1"/>
    </source>
</evidence>
<evidence type="ECO:0000256" key="3">
    <source>
        <dbReference type="ARBA" id="ARBA00023125"/>
    </source>
</evidence>
<dbReference type="PANTHER" id="PTHR30126">
    <property type="entry name" value="HTH-TYPE TRANSCRIPTIONAL REGULATOR"/>
    <property type="match status" value="1"/>
</dbReference>
<dbReference type="Gene3D" id="1.10.10.10">
    <property type="entry name" value="Winged helix-like DNA-binding domain superfamily/Winged helix DNA-binding domain"/>
    <property type="match status" value="1"/>
</dbReference>
<dbReference type="SUPFAM" id="SSF53850">
    <property type="entry name" value="Periplasmic binding protein-like II"/>
    <property type="match status" value="1"/>
</dbReference>
<keyword evidence="4" id="KW-0804">Transcription</keyword>
<dbReference type="GO" id="GO:0003700">
    <property type="term" value="F:DNA-binding transcription factor activity"/>
    <property type="evidence" value="ECO:0007669"/>
    <property type="project" value="InterPro"/>
</dbReference>
<dbReference type="EMBL" id="LAXD01000001">
    <property type="protein sequence ID" value="KWW99470.1"/>
    <property type="molecule type" value="Genomic_DNA"/>
</dbReference>
<sequence>MTTAARLRAFVAVAETGSVRAAAQRLVVTESAVSAAIAALTREVGVPLVEREGRGLRLTLSGRTFADYARTILGLHEEALSAARGEVDPERGRVRVAAVTTAGEHVLPIALAAFRARHPGVDLRLEVGTSEHVWTLLMTHEADLVIAGRPPQDVDDVVVRAVRPNELLVVAAPAVAEEFDLARTTWLLREVGSGTRATCEALLANLEVDPPRLTLGSNGAVVAGAVAGLGVTLVSRDAVARELGEGELVEVEVPGTPLHRPWHAVTHRRFSATTGLLVDHLLSGEGGGSVGWCRPS</sequence>
<dbReference type="FunFam" id="1.10.10.10:FF:000001">
    <property type="entry name" value="LysR family transcriptional regulator"/>
    <property type="match status" value="1"/>
</dbReference>
<keyword evidence="2" id="KW-0805">Transcription regulation</keyword>
<dbReference type="GO" id="GO:0000976">
    <property type="term" value="F:transcription cis-regulatory region binding"/>
    <property type="evidence" value="ECO:0007669"/>
    <property type="project" value="TreeGrafter"/>
</dbReference>
<dbReference type="Proteomes" id="UP000070188">
    <property type="component" value="Unassembled WGS sequence"/>
</dbReference>